<evidence type="ECO:0000256" key="1">
    <source>
        <dbReference type="ARBA" id="ARBA00022737"/>
    </source>
</evidence>
<dbReference type="Pfam" id="PF22890">
    <property type="entry name" value="TPR_EMC2"/>
    <property type="match status" value="1"/>
</dbReference>
<dbReference type="AlphaFoldDB" id="A0A0M0J2L4"/>
<dbReference type="Proteomes" id="UP000037460">
    <property type="component" value="Unassembled WGS sequence"/>
</dbReference>
<keyword evidence="4" id="KW-0175">Coiled coil</keyword>
<keyword evidence="1" id="KW-0677">Repeat</keyword>
<dbReference type="Gene3D" id="1.25.40.10">
    <property type="entry name" value="Tetratricopeptide repeat domain"/>
    <property type="match status" value="1"/>
</dbReference>
<feature type="coiled-coil region" evidence="4">
    <location>
        <begin position="118"/>
        <end position="145"/>
    </location>
</feature>
<proteinExistence type="inferred from homology"/>
<name>A0A0M0J2L4_9EUKA</name>
<comment type="function">
    <text evidence="3">Part of the endoplasmic reticulum membrane protein complex (EMC) that enables the energy-independent insertion into endoplasmic reticulum membranes of newly synthesized membrane proteins.</text>
</comment>
<evidence type="ECO:0000256" key="4">
    <source>
        <dbReference type="SAM" id="Coils"/>
    </source>
</evidence>
<comment type="subcellular location">
    <subcellularLocation>
        <location evidence="3">Endoplasmic reticulum membrane</location>
        <topology evidence="3">Peripheral membrane protein</topology>
        <orientation evidence="3">Cytoplasmic side</orientation>
    </subcellularLocation>
</comment>
<evidence type="ECO:0000259" key="5">
    <source>
        <dbReference type="Pfam" id="PF22890"/>
    </source>
</evidence>
<dbReference type="InterPro" id="IPR011990">
    <property type="entry name" value="TPR-like_helical_dom_sf"/>
</dbReference>
<evidence type="ECO:0000256" key="2">
    <source>
        <dbReference type="ARBA" id="ARBA00022803"/>
    </source>
</evidence>
<comment type="subunit">
    <text evidence="3">Component of the ER membrane protein complex (EMC).</text>
</comment>
<reference evidence="7" key="1">
    <citation type="journal article" date="2015" name="PLoS Genet.">
        <title>Genome Sequence and Transcriptome Analyses of Chrysochromulina tobin: Metabolic Tools for Enhanced Algal Fitness in the Prominent Order Prymnesiales (Haptophyceae).</title>
        <authorList>
            <person name="Hovde B.T."/>
            <person name="Deodato C.R."/>
            <person name="Hunsperger H.M."/>
            <person name="Ryken S.A."/>
            <person name="Yost W."/>
            <person name="Jha R.K."/>
            <person name="Patterson J."/>
            <person name="Monnat R.J. Jr."/>
            <person name="Barlow S.B."/>
            <person name="Starkenburg S.R."/>
            <person name="Cattolico R.A."/>
        </authorList>
    </citation>
    <scope>NUCLEOTIDE SEQUENCE</scope>
    <source>
        <strain evidence="7">CCMP291</strain>
    </source>
</reference>
<keyword evidence="2" id="KW-0802">TPR repeat</keyword>
<accession>A0A0M0J2L4</accession>
<evidence type="ECO:0000313" key="7">
    <source>
        <dbReference type="Proteomes" id="UP000037460"/>
    </source>
</evidence>
<feature type="domain" description="EMC2 TPR-like" evidence="5">
    <location>
        <begin position="119"/>
        <end position="227"/>
    </location>
</feature>
<keyword evidence="7" id="KW-1185">Reference proteome</keyword>
<dbReference type="InterPro" id="IPR039856">
    <property type="entry name" value="EMC2-like"/>
</dbReference>
<comment type="caution">
    <text evidence="6">The sequence shown here is derived from an EMBL/GenBank/DDBJ whole genome shotgun (WGS) entry which is preliminary data.</text>
</comment>
<organism evidence="6 7">
    <name type="scientific">Chrysochromulina tobinii</name>
    <dbReference type="NCBI Taxonomy" id="1460289"/>
    <lineage>
        <taxon>Eukaryota</taxon>
        <taxon>Haptista</taxon>
        <taxon>Haptophyta</taxon>
        <taxon>Prymnesiophyceae</taxon>
        <taxon>Prymnesiales</taxon>
        <taxon>Chrysochromulinaceae</taxon>
        <taxon>Chrysochromulina</taxon>
    </lineage>
</organism>
<sequence length="334" mass="36846">MVALLPLQDLLAQAKAKALDPARCGYDLCHAIVSGVREARASRPDLVARFGAYLLQNHASSLSHEVWATYEQVYMALLQHGRVAPGSTNAASADSEDLRKAQQYTATLTKQFPSSQRVRRLEAMLLEARREYGEAEKEYKAILEEDPHNLQAVKRQIALHRQKGEVKEAVKKLNDYLTTFCSDMEAWVMLHELYLSAQKYKEAAFCIEELVLINPMSYIYLVRAGEITYTKGISQHGGSHDQLLTARKYFAHALELKPGCLRALYGILLVCAAFGSSTKGKGVKVDTAELVAFAQPLLLKAYTPATGPAHPMRGLVIAMLKKLTVAEGTLPASA</sequence>
<protein>
    <recommendedName>
        <fullName evidence="3">ER membrane protein complex subunit 2</fullName>
    </recommendedName>
</protein>
<comment type="similarity">
    <text evidence="3">Belongs to the EMC2 family.</text>
</comment>
<gene>
    <name evidence="6" type="ORF">Ctob_000187</name>
</gene>
<evidence type="ECO:0000313" key="6">
    <source>
        <dbReference type="EMBL" id="KOO20794.1"/>
    </source>
</evidence>
<keyword evidence="3" id="KW-0472">Membrane</keyword>
<keyword evidence="3" id="KW-0256">Endoplasmic reticulum</keyword>
<dbReference type="GO" id="GO:0072546">
    <property type="term" value="C:EMC complex"/>
    <property type="evidence" value="ECO:0007669"/>
    <property type="project" value="UniProtKB-UniRule"/>
</dbReference>
<dbReference type="OrthoDB" id="124397at2759"/>
<dbReference type="PANTHER" id="PTHR12760">
    <property type="entry name" value="TETRATRICOPEPTIDE REPEAT PROTEIN"/>
    <property type="match status" value="1"/>
</dbReference>
<evidence type="ECO:0000256" key="3">
    <source>
        <dbReference type="RuleBase" id="RU367091"/>
    </source>
</evidence>
<dbReference type="EMBL" id="JWZX01003412">
    <property type="protein sequence ID" value="KOO20794.1"/>
    <property type="molecule type" value="Genomic_DNA"/>
</dbReference>
<dbReference type="InterPro" id="IPR055217">
    <property type="entry name" value="TPR_EMC2"/>
</dbReference>
<dbReference type="SUPFAM" id="SSF48452">
    <property type="entry name" value="TPR-like"/>
    <property type="match status" value="1"/>
</dbReference>